<feature type="compositionally biased region" description="Polar residues" evidence="5">
    <location>
        <begin position="112"/>
        <end position="124"/>
    </location>
</feature>
<keyword evidence="8" id="KW-1185">Reference proteome</keyword>
<dbReference type="GO" id="GO:0005634">
    <property type="term" value="C:nucleus"/>
    <property type="evidence" value="ECO:0007669"/>
    <property type="project" value="UniProtKB-SubCell"/>
</dbReference>
<feature type="domain" description="Chromatin assembly factor 1 subunit A dimerization" evidence="6">
    <location>
        <begin position="357"/>
        <end position="397"/>
    </location>
</feature>
<evidence type="ECO:0000256" key="3">
    <source>
        <dbReference type="ARBA" id="ARBA00023204"/>
    </source>
</evidence>
<name>A0A2A2L9L4_9BILA</name>
<dbReference type="EMBL" id="LIAE01007026">
    <property type="protein sequence ID" value="PAV82844.1"/>
    <property type="molecule type" value="Genomic_DNA"/>
</dbReference>
<dbReference type="STRING" id="2018661.A0A2A2L9L4"/>
<keyword evidence="2" id="KW-0227">DNA damage</keyword>
<proteinExistence type="predicted"/>
<evidence type="ECO:0000256" key="4">
    <source>
        <dbReference type="ARBA" id="ARBA00023242"/>
    </source>
</evidence>
<dbReference type="OrthoDB" id="79480at2759"/>
<dbReference type="GO" id="GO:0006334">
    <property type="term" value="P:nucleosome assembly"/>
    <property type="evidence" value="ECO:0007669"/>
    <property type="project" value="TreeGrafter"/>
</dbReference>
<evidence type="ECO:0000256" key="2">
    <source>
        <dbReference type="ARBA" id="ARBA00022763"/>
    </source>
</evidence>
<dbReference type="AlphaFoldDB" id="A0A2A2L9L4"/>
<sequence>MLQVMDQNELQHGDSTEDSLFSDAVLYKEIVRKNPDSIPQLFSELKIKEIEQYLARDATSVPSLRQASDAFRRSRKRTASVSNDADVQIIESKEEEEEAPQPPAAKKAPTLPLTSSPKVPSVKQTLPPPTTPTAAAATAASASPTMPLSVKKAKSSRPTMSPADKEAAMKRKAELAEEREQKKKEKELQRLEREQQKKEREEKLKQKEEERQRKKEELVAKKQEEEERRLAKKQEEDEKRLTRIKEEEEKRAQRRKEEEVHEEKKRRETERFKGFFKKVEKKSEEKRPPSTDPNLWYKPFQVKDGMTLAPILRRDAVSPDVDILEHHDEVTERDYIYSPAVKHRKLVSARRNPLRAKLFQFSDNYRPPYYGTWRKKSKTITGRTPWGKDENLDYEVRDAENHISKYNSIAEK</sequence>
<keyword evidence="4" id="KW-0539">Nucleus</keyword>
<comment type="subcellular location">
    <subcellularLocation>
        <location evidence="1">Nucleus</location>
    </subcellularLocation>
</comment>
<feature type="compositionally biased region" description="Low complexity" evidence="5">
    <location>
        <begin position="132"/>
        <end position="145"/>
    </location>
</feature>
<gene>
    <name evidence="7" type="ORF">WR25_21999</name>
</gene>
<dbReference type="InterPro" id="IPR022043">
    <property type="entry name" value="CAF1A_DD"/>
</dbReference>
<organism evidence="7 8">
    <name type="scientific">Diploscapter pachys</name>
    <dbReference type="NCBI Taxonomy" id="2018661"/>
    <lineage>
        <taxon>Eukaryota</taxon>
        <taxon>Metazoa</taxon>
        <taxon>Ecdysozoa</taxon>
        <taxon>Nematoda</taxon>
        <taxon>Chromadorea</taxon>
        <taxon>Rhabditida</taxon>
        <taxon>Rhabditina</taxon>
        <taxon>Rhabditomorpha</taxon>
        <taxon>Rhabditoidea</taxon>
        <taxon>Rhabditidae</taxon>
        <taxon>Diploscapter</taxon>
    </lineage>
</organism>
<feature type="compositionally biased region" description="Basic and acidic residues" evidence="5">
    <location>
        <begin position="163"/>
        <end position="289"/>
    </location>
</feature>
<dbReference type="PANTHER" id="PTHR15272">
    <property type="entry name" value="CHROMATIN ASSEMBLY FACTOR 1 SUBUNIT A CAF-1 SUBUNIT A"/>
    <property type="match status" value="1"/>
</dbReference>
<evidence type="ECO:0000256" key="1">
    <source>
        <dbReference type="ARBA" id="ARBA00004123"/>
    </source>
</evidence>
<dbReference type="GO" id="GO:0033186">
    <property type="term" value="C:CAF-1 complex"/>
    <property type="evidence" value="ECO:0007669"/>
    <property type="project" value="TreeGrafter"/>
</dbReference>
<accession>A0A2A2L9L4</accession>
<keyword evidence="3" id="KW-0234">DNA repair</keyword>
<dbReference type="Pfam" id="PF12253">
    <property type="entry name" value="CAF1A_dimeriz"/>
    <property type="match status" value="1"/>
</dbReference>
<evidence type="ECO:0000313" key="7">
    <source>
        <dbReference type="EMBL" id="PAV82844.1"/>
    </source>
</evidence>
<reference evidence="7 8" key="1">
    <citation type="journal article" date="2017" name="Curr. Biol.">
        <title>Genome architecture and evolution of a unichromosomal asexual nematode.</title>
        <authorList>
            <person name="Fradin H."/>
            <person name="Zegar C."/>
            <person name="Gutwein M."/>
            <person name="Lucas J."/>
            <person name="Kovtun M."/>
            <person name="Corcoran D."/>
            <person name="Baugh L.R."/>
            <person name="Kiontke K."/>
            <person name="Gunsalus K."/>
            <person name="Fitch D.H."/>
            <person name="Piano F."/>
        </authorList>
    </citation>
    <scope>NUCLEOTIDE SEQUENCE [LARGE SCALE GENOMIC DNA]</scope>
    <source>
        <strain evidence="7">PF1309</strain>
    </source>
</reference>
<protein>
    <recommendedName>
        <fullName evidence="6">Chromatin assembly factor 1 subunit A dimerization domain-containing protein</fullName>
    </recommendedName>
</protein>
<evidence type="ECO:0000313" key="8">
    <source>
        <dbReference type="Proteomes" id="UP000218231"/>
    </source>
</evidence>
<comment type="caution">
    <text evidence="7">The sequence shown here is derived from an EMBL/GenBank/DDBJ whole genome shotgun (WGS) entry which is preliminary data.</text>
</comment>
<dbReference type="GO" id="GO:0006281">
    <property type="term" value="P:DNA repair"/>
    <property type="evidence" value="ECO:0007669"/>
    <property type="project" value="UniProtKB-KW"/>
</dbReference>
<evidence type="ECO:0000259" key="6">
    <source>
        <dbReference type="Pfam" id="PF12253"/>
    </source>
</evidence>
<dbReference type="PANTHER" id="PTHR15272:SF0">
    <property type="entry name" value="CHROMATIN ASSEMBLY FACTOR 1 SUBUNIT A"/>
    <property type="match status" value="1"/>
</dbReference>
<evidence type="ECO:0000256" key="5">
    <source>
        <dbReference type="SAM" id="MobiDB-lite"/>
    </source>
</evidence>
<dbReference type="Proteomes" id="UP000218231">
    <property type="component" value="Unassembled WGS sequence"/>
</dbReference>
<feature type="region of interest" description="Disordered" evidence="5">
    <location>
        <begin position="57"/>
        <end position="298"/>
    </location>
</feature>